<dbReference type="Pfam" id="PF00773">
    <property type="entry name" value="RNB"/>
    <property type="match status" value="1"/>
</dbReference>
<dbReference type="InterPro" id="IPR012340">
    <property type="entry name" value="NA-bd_OB-fold"/>
</dbReference>
<dbReference type="SMART" id="SM00955">
    <property type="entry name" value="RNB"/>
    <property type="match status" value="1"/>
</dbReference>
<dbReference type="InterPro" id="IPR001900">
    <property type="entry name" value="RNase_II/R"/>
</dbReference>
<dbReference type="PANTHER" id="PTHR23355">
    <property type="entry name" value="RIBONUCLEASE"/>
    <property type="match status" value="1"/>
</dbReference>
<dbReference type="InterPro" id="IPR050180">
    <property type="entry name" value="RNR_Ribonuclease"/>
</dbReference>
<accession>A0ABP8JQP3</accession>
<dbReference type="EMBL" id="BAABFR010000039">
    <property type="protein sequence ID" value="GAA4394749.1"/>
    <property type="molecule type" value="Genomic_DNA"/>
</dbReference>
<organism evidence="2 3">
    <name type="scientific">Tsukamurella soli</name>
    <dbReference type="NCBI Taxonomy" id="644556"/>
    <lineage>
        <taxon>Bacteria</taxon>
        <taxon>Bacillati</taxon>
        <taxon>Actinomycetota</taxon>
        <taxon>Actinomycetes</taxon>
        <taxon>Mycobacteriales</taxon>
        <taxon>Tsukamurellaceae</taxon>
        <taxon>Tsukamurella</taxon>
    </lineage>
</organism>
<dbReference type="RefSeq" id="WP_344996607.1">
    <property type="nucleotide sequence ID" value="NZ_BAABFR010000039.1"/>
</dbReference>
<dbReference type="PANTHER" id="PTHR23355:SF9">
    <property type="entry name" value="DIS3-LIKE EXONUCLEASE 2"/>
    <property type="match status" value="1"/>
</dbReference>
<feature type="domain" description="RNB" evidence="1">
    <location>
        <begin position="38"/>
        <end position="355"/>
    </location>
</feature>
<keyword evidence="3" id="KW-1185">Reference proteome</keyword>
<sequence length="470" mass="50200">MCDVDFQAVRDEFALTEVFGPAEQREADTAADRFAIGRRDRADLPLVTIDPPGSCDLDQAMYIAADSAGYTVYYAIADVAALVTPGGALDLETRRRGQTYYLPDGSVPLHPLSLSEGAGSLLPQQDRPAALWEIRLDRAGEVVSARVDRARVRSVARLDYHGVQADWESGRLHPSVEALADVGRLRAAWGRAHGSVDLRLPEQEAVRGDDGWELRIEPRTAFDEWNAQISLLTGMCAAQLMLRAGVGVLRTLPPADAKTVTALRRSAAALGFDWPESTSVGEFLDGVDVSTPRGLAVMADAVSLLRGAGYAPFDGAVPEQPLHAGVGAPYAHVTAPLRRLGDRFATEVCLAVSASAPVPDWVRSSLVQIAETMHATDSLSAKVGRACIDLTEATILAGRVGERFAATVMRGDQVFVEQPAVIAKCAGDPPEGRAITVRLARADVAARKVAFDYQPDMSPAGVKAQDAENV</sequence>
<dbReference type="SUPFAM" id="SSF50249">
    <property type="entry name" value="Nucleic acid-binding proteins"/>
    <property type="match status" value="1"/>
</dbReference>
<evidence type="ECO:0000259" key="1">
    <source>
        <dbReference type="SMART" id="SM00955"/>
    </source>
</evidence>
<reference evidence="3" key="1">
    <citation type="journal article" date="2019" name="Int. J. Syst. Evol. Microbiol.">
        <title>The Global Catalogue of Microorganisms (GCM) 10K type strain sequencing project: providing services to taxonomists for standard genome sequencing and annotation.</title>
        <authorList>
            <consortium name="The Broad Institute Genomics Platform"/>
            <consortium name="The Broad Institute Genome Sequencing Center for Infectious Disease"/>
            <person name="Wu L."/>
            <person name="Ma J."/>
        </authorList>
    </citation>
    <scope>NUCLEOTIDE SEQUENCE [LARGE SCALE GENOMIC DNA]</scope>
    <source>
        <strain evidence="3">JCM 17688</strain>
    </source>
</reference>
<evidence type="ECO:0000313" key="3">
    <source>
        <dbReference type="Proteomes" id="UP001500635"/>
    </source>
</evidence>
<protein>
    <submittedName>
        <fullName evidence="2">RNB domain-containing ribonuclease</fullName>
    </submittedName>
</protein>
<name>A0ABP8JQP3_9ACTN</name>
<evidence type="ECO:0000313" key="2">
    <source>
        <dbReference type="EMBL" id="GAA4394749.1"/>
    </source>
</evidence>
<dbReference type="Proteomes" id="UP001500635">
    <property type="component" value="Unassembled WGS sequence"/>
</dbReference>
<dbReference type="Pfam" id="PF18614">
    <property type="entry name" value="RNase_II_C_S1"/>
    <property type="match status" value="1"/>
</dbReference>
<gene>
    <name evidence="2" type="ORF">GCM10023147_27160</name>
</gene>
<dbReference type="InterPro" id="IPR040596">
    <property type="entry name" value="RNase_II_C_S1"/>
</dbReference>
<proteinExistence type="predicted"/>
<comment type="caution">
    <text evidence="2">The sequence shown here is derived from an EMBL/GenBank/DDBJ whole genome shotgun (WGS) entry which is preliminary data.</text>
</comment>